<feature type="compositionally biased region" description="Basic and acidic residues" evidence="1">
    <location>
        <begin position="1"/>
        <end position="10"/>
    </location>
</feature>
<feature type="region of interest" description="Disordered" evidence="1">
    <location>
        <begin position="1"/>
        <end position="24"/>
    </location>
</feature>
<evidence type="ECO:0000313" key="3">
    <source>
        <dbReference type="EMBL" id="KAK3213717.1"/>
    </source>
</evidence>
<evidence type="ECO:0000256" key="1">
    <source>
        <dbReference type="SAM" id="MobiDB-lite"/>
    </source>
</evidence>
<dbReference type="AlphaFoldDB" id="A0AAN6M2K8"/>
<organism evidence="3 4">
    <name type="scientific">Pseudopithomyces chartarum</name>
    <dbReference type="NCBI Taxonomy" id="1892770"/>
    <lineage>
        <taxon>Eukaryota</taxon>
        <taxon>Fungi</taxon>
        <taxon>Dikarya</taxon>
        <taxon>Ascomycota</taxon>
        <taxon>Pezizomycotina</taxon>
        <taxon>Dothideomycetes</taxon>
        <taxon>Pleosporomycetidae</taxon>
        <taxon>Pleosporales</taxon>
        <taxon>Massarineae</taxon>
        <taxon>Didymosphaeriaceae</taxon>
        <taxon>Pseudopithomyces</taxon>
    </lineage>
</organism>
<feature type="domain" description="Metaxin glutathione S-transferase" evidence="2">
    <location>
        <begin position="225"/>
        <end position="293"/>
    </location>
</feature>
<dbReference type="Pfam" id="PF17171">
    <property type="entry name" value="GST_C_6"/>
    <property type="match status" value="1"/>
</dbReference>
<protein>
    <recommendedName>
        <fullName evidence="2">Metaxin glutathione S-transferase domain-containing protein</fullName>
    </recommendedName>
</protein>
<dbReference type="InterPro" id="IPR033468">
    <property type="entry name" value="Metaxin_GST"/>
</dbReference>
<feature type="compositionally biased region" description="Polar residues" evidence="1">
    <location>
        <begin position="11"/>
        <end position="24"/>
    </location>
</feature>
<comment type="caution">
    <text evidence="3">The sequence shown here is derived from an EMBL/GenBank/DDBJ whole genome shotgun (WGS) entry which is preliminary data.</text>
</comment>
<name>A0AAN6M2K8_9PLEO</name>
<keyword evidence="4" id="KW-1185">Reference proteome</keyword>
<proteinExistence type="predicted"/>
<dbReference type="InterPro" id="IPR036282">
    <property type="entry name" value="Glutathione-S-Trfase_C_sf"/>
</dbReference>
<dbReference type="SUPFAM" id="SSF47616">
    <property type="entry name" value="GST C-terminal domain-like"/>
    <property type="match status" value="1"/>
</dbReference>
<dbReference type="CDD" id="cd03193">
    <property type="entry name" value="GST_C_Metaxin"/>
    <property type="match status" value="1"/>
</dbReference>
<gene>
    <name evidence="3" type="ORF">GRF29_28g704339</name>
</gene>
<evidence type="ECO:0000259" key="2">
    <source>
        <dbReference type="Pfam" id="PF17171"/>
    </source>
</evidence>
<evidence type="ECO:0000313" key="4">
    <source>
        <dbReference type="Proteomes" id="UP001280581"/>
    </source>
</evidence>
<accession>A0AAN6M2K8</accession>
<dbReference type="Proteomes" id="UP001280581">
    <property type="component" value="Unassembled WGS sequence"/>
</dbReference>
<reference evidence="3 4" key="1">
    <citation type="submission" date="2021-02" db="EMBL/GenBank/DDBJ databases">
        <title>Genome assembly of Pseudopithomyces chartarum.</title>
        <authorList>
            <person name="Jauregui R."/>
            <person name="Singh J."/>
            <person name="Voisey C."/>
        </authorList>
    </citation>
    <scope>NUCLEOTIDE SEQUENCE [LARGE SCALE GENOMIC DNA]</scope>
    <source>
        <strain evidence="3 4">AGR01</strain>
    </source>
</reference>
<sequence>MTAERSELRDASQNSRPKQPTSARSIFAVPTPIKQLFDRFPLLTYSANELPQRAPSNRNAHTLVDTGVLEVLLYRFPNCLVEQPCLPQWISAFSTTRFARCCETSSCRTDREVAAVGDEQRFGCDRRAWRPAIRIISITPGPSDTKGMGKFPFTSNFSPALIQVQLYTVYLSPNSTTLSEPLYILSTSLNPFVRLTVAQELRRAAENELLKFSTVIDAAELYGQAAEALTALDTALGEDKWFFGAKEPGLLDATVFSYTHLLMDKALGKGWVDTRLRDALLLKKNLTTHRNRIIASYFADHA</sequence>
<dbReference type="EMBL" id="WVTA01000004">
    <property type="protein sequence ID" value="KAK3213717.1"/>
    <property type="molecule type" value="Genomic_DNA"/>
</dbReference>